<dbReference type="Proteomes" id="UP000603141">
    <property type="component" value="Unassembled WGS sequence"/>
</dbReference>
<feature type="signal peptide" evidence="1">
    <location>
        <begin position="1"/>
        <end position="20"/>
    </location>
</feature>
<name>A0A934S5H5_9BACT</name>
<keyword evidence="1" id="KW-0732">Signal</keyword>
<dbReference type="InterPro" id="IPR036909">
    <property type="entry name" value="Cyt_c-like_dom_sf"/>
</dbReference>
<evidence type="ECO:0000313" key="2">
    <source>
        <dbReference type="EMBL" id="MBK1881625.1"/>
    </source>
</evidence>
<accession>A0A934S5H5</accession>
<dbReference type="AlphaFoldDB" id="A0A934S5H5"/>
<dbReference type="GO" id="GO:0009055">
    <property type="term" value="F:electron transfer activity"/>
    <property type="evidence" value="ECO:0007669"/>
    <property type="project" value="InterPro"/>
</dbReference>
<proteinExistence type="predicted"/>
<comment type="caution">
    <text evidence="2">The sequence shown here is derived from an EMBL/GenBank/DDBJ whole genome shotgun (WGS) entry which is preliminary data.</text>
</comment>
<dbReference type="EMBL" id="JAENIJ010000005">
    <property type="protein sequence ID" value="MBK1881625.1"/>
    <property type="molecule type" value="Genomic_DNA"/>
</dbReference>
<evidence type="ECO:0000313" key="3">
    <source>
        <dbReference type="Proteomes" id="UP000603141"/>
    </source>
</evidence>
<dbReference type="Gene3D" id="1.10.760.10">
    <property type="entry name" value="Cytochrome c-like domain"/>
    <property type="match status" value="1"/>
</dbReference>
<evidence type="ECO:0000256" key="1">
    <source>
        <dbReference type="SAM" id="SignalP"/>
    </source>
</evidence>
<sequence>MKYFIFPALLGLLSMGAIPAASGEAKTIELPVPESATYKQIKGVDLAMSYCYTCHSAEYAASQPPLPRTFWAGTVAKMRDKFGAPIPDSVVEDLTDYLTAAYGTK</sequence>
<dbReference type="GO" id="GO:0020037">
    <property type="term" value="F:heme binding"/>
    <property type="evidence" value="ECO:0007669"/>
    <property type="project" value="InterPro"/>
</dbReference>
<feature type="chain" id="PRO_5037274081" evidence="1">
    <location>
        <begin position="21"/>
        <end position="105"/>
    </location>
</feature>
<dbReference type="SUPFAM" id="SSF46626">
    <property type="entry name" value="Cytochrome c"/>
    <property type="match status" value="1"/>
</dbReference>
<protein>
    <submittedName>
        <fullName evidence="2">Cytochrome c</fullName>
    </submittedName>
</protein>
<gene>
    <name evidence="2" type="ORF">JIN85_04325</name>
</gene>
<organism evidence="2 3">
    <name type="scientific">Luteolibacter pohnpeiensis</name>
    <dbReference type="NCBI Taxonomy" id="454153"/>
    <lineage>
        <taxon>Bacteria</taxon>
        <taxon>Pseudomonadati</taxon>
        <taxon>Verrucomicrobiota</taxon>
        <taxon>Verrucomicrobiia</taxon>
        <taxon>Verrucomicrobiales</taxon>
        <taxon>Verrucomicrobiaceae</taxon>
        <taxon>Luteolibacter</taxon>
    </lineage>
</organism>
<dbReference type="RefSeq" id="WP_200268005.1">
    <property type="nucleotide sequence ID" value="NZ_JAENIJ010000005.1"/>
</dbReference>
<reference evidence="2" key="1">
    <citation type="submission" date="2021-01" db="EMBL/GenBank/DDBJ databases">
        <title>Modified the classification status of verrucomicrobia.</title>
        <authorList>
            <person name="Feng X."/>
        </authorList>
    </citation>
    <scope>NUCLEOTIDE SEQUENCE</scope>
    <source>
        <strain evidence="2">KCTC 22041</strain>
    </source>
</reference>
<keyword evidence="3" id="KW-1185">Reference proteome</keyword>